<sequence length="407" mass="47752">MLKIIGKFFIWMLILDIFTVNLYLFKCSYKMKKRTSKRIYSIQSFVILCNFIICSFLVFEYLGEIYFFNGVFKRIQDTALIITVAMTFVEGVVLFITILCTNNSTRVISQGNINTDQKVAWILKGIIISAVATMSLISMSPYTIGNYIDSKRDVWETDRNFYTNKIKLSDIKIKDNSSIGVECSFEKIKIQKNKNETFYYIIKNGSIFFISENDYKKFQEDHRKKVTMYEKRCVYSYKSDKGKIYAEMMDKQLSFTEKKFSNEELAVIKQAIWKNCHNKIFVNECDNGTSGYDRDGRTVYTTIHILIKNTCLLGKIDGRSLIKPGRYDRLYPDSEMYVREKNVKYGIKDKIMNYSAAVYYNKEGKKVHFVLDVIFYLISAFYFGYSLMNDIDETIQNKRKEEKCKNG</sequence>
<organism evidence="2 3">
    <name type="scientific">Anaerostipes hadrus</name>
    <dbReference type="NCBI Taxonomy" id="649756"/>
    <lineage>
        <taxon>Bacteria</taxon>
        <taxon>Bacillati</taxon>
        <taxon>Bacillota</taxon>
        <taxon>Clostridia</taxon>
        <taxon>Lachnospirales</taxon>
        <taxon>Lachnospiraceae</taxon>
        <taxon>Anaerostipes</taxon>
    </lineage>
</organism>
<feature type="transmembrane region" description="Helical" evidence="1">
    <location>
        <begin position="121"/>
        <end position="142"/>
    </location>
</feature>
<proteinExistence type="predicted"/>
<name>A0A173TE98_ANAHA</name>
<accession>A0A173TE98</accession>
<reference evidence="2 3" key="1">
    <citation type="submission" date="2015-09" db="EMBL/GenBank/DDBJ databases">
        <authorList>
            <consortium name="Pathogen Informatics"/>
        </authorList>
    </citation>
    <scope>NUCLEOTIDE SEQUENCE [LARGE SCALE GENOMIC DNA]</scope>
    <source>
        <strain evidence="2 3">2789STDY5834959</strain>
    </source>
</reference>
<evidence type="ECO:0000256" key="1">
    <source>
        <dbReference type="SAM" id="Phobius"/>
    </source>
</evidence>
<feature type="transmembrane region" description="Helical" evidence="1">
    <location>
        <begin position="6"/>
        <end position="25"/>
    </location>
</feature>
<feature type="transmembrane region" description="Helical" evidence="1">
    <location>
        <begin position="45"/>
        <end position="67"/>
    </location>
</feature>
<keyword evidence="1" id="KW-1133">Transmembrane helix</keyword>
<keyword evidence="1" id="KW-0812">Transmembrane</keyword>
<protein>
    <submittedName>
        <fullName evidence="2">Uncharacterized protein</fullName>
    </submittedName>
</protein>
<evidence type="ECO:0000313" key="3">
    <source>
        <dbReference type="Proteomes" id="UP000095553"/>
    </source>
</evidence>
<evidence type="ECO:0000313" key="2">
    <source>
        <dbReference type="EMBL" id="CUN01074.1"/>
    </source>
</evidence>
<keyword evidence="1" id="KW-0472">Membrane</keyword>
<dbReference type="AlphaFoldDB" id="A0A173TE98"/>
<dbReference type="EMBL" id="CYXY01000011">
    <property type="protein sequence ID" value="CUN01074.1"/>
    <property type="molecule type" value="Genomic_DNA"/>
</dbReference>
<gene>
    <name evidence="2" type="ORF">ERS852571_01958</name>
</gene>
<dbReference type="Proteomes" id="UP000095553">
    <property type="component" value="Unassembled WGS sequence"/>
</dbReference>
<feature type="transmembrane region" description="Helical" evidence="1">
    <location>
        <begin position="79"/>
        <end position="100"/>
    </location>
</feature>
<dbReference type="RefSeq" id="WP_055072970.1">
    <property type="nucleotide sequence ID" value="NZ_CYXY01000011.1"/>
</dbReference>
<feature type="transmembrane region" description="Helical" evidence="1">
    <location>
        <begin position="369"/>
        <end position="388"/>
    </location>
</feature>